<comment type="caution">
    <text evidence="4">The sequence shown here is derived from an EMBL/GenBank/DDBJ whole genome shotgun (WGS) entry which is preliminary data.</text>
</comment>
<feature type="domain" description="Peptidase S1" evidence="3">
    <location>
        <begin position="102"/>
        <end position="194"/>
    </location>
</feature>
<dbReference type="InterPro" id="IPR050966">
    <property type="entry name" value="Glutamyl_endopeptidase"/>
</dbReference>
<dbReference type="InterPro" id="IPR009003">
    <property type="entry name" value="Peptidase_S1_PA"/>
</dbReference>
<feature type="compositionally biased region" description="Basic and acidic residues" evidence="2">
    <location>
        <begin position="364"/>
        <end position="373"/>
    </location>
</feature>
<dbReference type="InterPro" id="IPR043504">
    <property type="entry name" value="Peptidase_S1_PA_chymotrypsin"/>
</dbReference>
<name>A0A9W9ZNC4_9CNID</name>
<evidence type="ECO:0000313" key="4">
    <source>
        <dbReference type="EMBL" id="KAJ7384726.1"/>
    </source>
</evidence>
<feature type="region of interest" description="Disordered" evidence="2">
    <location>
        <begin position="349"/>
        <end position="373"/>
    </location>
</feature>
<evidence type="ECO:0000256" key="1">
    <source>
        <dbReference type="ARBA" id="ARBA00022729"/>
    </source>
</evidence>
<dbReference type="GO" id="GO:0006508">
    <property type="term" value="P:proteolysis"/>
    <property type="evidence" value="ECO:0007669"/>
    <property type="project" value="UniProtKB-KW"/>
</dbReference>
<dbReference type="Proteomes" id="UP001163046">
    <property type="component" value="Unassembled WGS sequence"/>
</dbReference>
<evidence type="ECO:0000256" key="2">
    <source>
        <dbReference type="SAM" id="MobiDB-lite"/>
    </source>
</evidence>
<protein>
    <submittedName>
        <fullName evidence="4">Serine protease</fullName>
    </submittedName>
</protein>
<evidence type="ECO:0000259" key="3">
    <source>
        <dbReference type="Pfam" id="PF00089"/>
    </source>
</evidence>
<dbReference type="EMBL" id="MU825885">
    <property type="protein sequence ID" value="KAJ7384726.1"/>
    <property type="molecule type" value="Genomic_DNA"/>
</dbReference>
<keyword evidence="4" id="KW-0645">Protease</keyword>
<evidence type="ECO:0000313" key="5">
    <source>
        <dbReference type="Proteomes" id="UP001163046"/>
    </source>
</evidence>
<dbReference type="SUPFAM" id="SSF50494">
    <property type="entry name" value="Trypsin-like serine proteases"/>
    <property type="match status" value="1"/>
</dbReference>
<proteinExistence type="predicted"/>
<dbReference type="AlphaFoldDB" id="A0A9W9ZNC4"/>
<organism evidence="4 5">
    <name type="scientific">Desmophyllum pertusum</name>
    <dbReference type="NCBI Taxonomy" id="174260"/>
    <lineage>
        <taxon>Eukaryota</taxon>
        <taxon>Metazoa</taxon>
        <taxon>Cnidaria</taxon>
        <taxon>Anthozoa</taxon>
        <taxon>Hexacorallia</taxon>
        <taxon>Scleractinia</taxon>
        <taxon>Caryophylliina</taxon>
        <taxon>Caryophylliidae</taxon>
        <taxon>Desmophyllum</taxon>
    </lineage>
</organism>
<dbReference type="OrthoDB" id="10037376at2759"/>
<keyword evidence="1" id="KW-0732">Signal</keyword>
<dbReference type="PANTHER" id="PTHR15462:SF8">
    <property type="entry name" value="SERINE PROTEASE"/>
    <property type="match status" value="1"/>
</dbReference>
<keyword evidence="5" id="KW-1185">Reference proteome</keyword>
<dbReference type="PANTHER" id="PTHR15462">
    <property type="entry name" value="SERINE PROTEASE"/>
    <property type="match status" value="1"/>
</dbReference>
<feature type="compositionally biased region" description="Basic residues" evidence="2">
    <location>
        <begin position="349"/>
        <end position="363"/>
    </location>
</feature>
<dbReference type="GO" id="GO:0004252">
    <property type="term" value="F:serine-type endopeptidase activity"/>
    <property type="evidence" value="ECO:0007669"/>
    <property type="project" value="InterPro"/>
</dbReference>
<keyword evidence="4" id="KW-0378">Hydrolase</keyword>
<dbReference type="Pfam" id="PF00089">
    <property type="entry name" value="Trypsin"/>
    <property type="match status" value="1"/>
</dbReference>
<reference evidence="4" key="1">
    <citation type="submission" date="2023-01" db="EMBL/GenBank/DDBJ databases">
        <title>Genome assembly of the deep-sea coral Lophelia pertusa.</title>
        <authorList>
            <person name="Herrera S."/>
            <person name="Cordes E."/>
        </authorList>
    </citation>
    <scope>NUCLEOTIDE SEQUENCE</scope>
    <source>
        <strain evidence="4">USNM1676648</strain>
        <tissue evidence="4">Polyp</tissue>
    </source>
</reference>
<accession>A0A9W9ZNC4</accession>
<dbReference type="InterPro" id="IPR001254">
    <property type="entry name" value="Trypsin_dom"/>
</dbReference>
<gene>
    <name evidence="4" type="primary">PRSS23_1</name>
    <name evidence="4" type="ORF">OS493_020312</name>
</gene>
<dbReference type="Gene3D" id="2.40.10.10">
    <property type="entry name" value="Trypsin-like serine proteases"/>
    <property type="match status" value="2"/>
</dbReference>
<sequence length="373" mass="42930">MAVKALMVVCLSKETIQADRLLRHNKESLRRSIVNSPEVYERLVSSGNVSPGINVKEKRQEKSQDYSNFKNEESAISTAVNHRSKRLIFTADNRKKVPRKYIEKCPFTAAVMISTGCSGILVSPKHVLTSAHCLHNGSHYVDGYRNLRVGFLLKNGTTVWHAVSSTKMSKQWKSGKDLNATKYDYALIKLSKNHSRCFLPIAPSKAFFYRTACAHKAIHFTAFDEDREEGTMLYRSCRVETLSTNLLYHCCDATAGSSGAGVYEIHRKSGSKKFQRYVVGVFSGNRDKLSRHPPTNCAGRVIFHRSFFHYPLYRVNYNAALRLNEDDVYHICTWMKKLGGENCKKFLKERRRRRRQSRKRREKHKDERCQGMF</sequence>